<dbReference type="EnsemblMetazoa" id="CapteT191610">
    <property type="protein sequence ID" value="CapteP191610"/>
    <property type="gene ID" value="CapteG191610"/>
</dbReference>
<dbReference type="EMBL" id="AMQN01006248">
    <property type="status" value="NOT_ANNOTATED_CDS"/>
    <property type="molecule type" value="Genomic_DNA"/>
</dbReference>
<evidence type="ECO:0000313" key="3">
    <source>
        <dbReference type="Proteomes" id="UP000014760"/>
    </source>
</evidence>
<reference evidence="3" key="1">
    <citation type="submission" date="2012-12" db="EMBL/GenBank/DDBJ databases">
        <authorList>
            <person name="Hellsten U."/>
            <person name="Grimwood J."/>
            <person name="Chapman J.A."/>
            <person name="Shapiro H."/>
            <person name="Aerts A."/>
            <person name="Otillar R.P."/>
            <person name="Terry A.Y."/>
            <person name="Boore J.L."/>
            <person name="Simakov O."/>
            <person name="Marletaz F."/>
            <person name="Cho S.-J."/>
            <person name="Edsinger-Gonzales E."/>
            <person name="Havlak P."/>
            <person name="Kuo D.-H."/>
            <person name="Larsson T."/>
            <person name="Lv J."/>
            <person name="Arendt D."/>
            <person name="Savage R."/>
            <person name="Osoegawa K."/>
            <person name="de Jong P."/>
            <person name="Lindberg D.R."/>
            <person name="Seaver E.C."/>
            <person name="Weisblat D.A."/>
            <person name="Putnam N.H."/>
            <person name="Grigoriev I.V."/>
            <person name="Rokhsar D.S."/>
        </authorList>
    </citation>
    <scope>NUCLEOTIDE SEQUENCE</scope>
    <source>
        <strain evidence="3">I ESC-2004</strain>
    </source>
</reference>
<reference evidence="1 3" key="2">
    <citation type="journal article" date="2013" name="Nature">
        <title>Insights into bilaterian evolution from three spiralian genomes.</title>
        <authorList>
            <person name="Simakov O."/>
            <person name="Marletaz F."/>
            <person name="Cho S.J."/>
            <person name="Edsinger-Gonzales E."/>
            <person name="Havlak P."/>
            <person name="Hellsten U."/>
            <person name="Kuo D.H."/>
            <person name="Larsson T."/>
            <person name="Lv J."/>
            <person name="Arendt D."/>
            <person name="Savage R."/>
            <person name="Osoegawa K."/>
            <person name="de Jong P."/>
            <person name="Grimwood J."/>
            <person name="Chapman J.A."/>
            <person name="Shapiro H."/>
            <person name="Aerts A."/>
            <person name="Otillar R.P."/>
            <person name="Terry A.Y."/>
            <person name="Boore J.L."/>
            <person name="Grigoriev I.V."/>
            <person name="Lindberg D.R."/>
            <person name="Seaver E.C."/>
            <person name="Weisblat D.A."/>
            <person name="Putnam N.H."/>
            <person name="Rokhsar D.S."/>
        </authorList>
    </citation>
    <scope>NUCLEOTIDE SEQUENCE</scope>
    <source>
        <strain evidence="1 3">I ESC-2004</strain>
    </source>
</reference>
<dbReference type="AlphaFoldDB" id="R7UTD9"/>
<evidence type="ECO:0000313" key="1">
    <source>
        <dbReference type="EMBL" id="ELU09779.1"/>
    </source>
</evidence>
<accession>R7UTD9</accession>
<dbReference type="Proteomes" id="UP000014760">
    <property type="component" value="Unassembled WGS sequence"/>
</dbReference>
<organism evidence="1">
    <name type="scientific">Capitella teleta</name>
    <name type="common">Polychaete worm</name>
    <dbReference type="NCBI Taxonomy" id="283909"/>
    <lineage>
        <taxon>Eukaryota</taxon>
        <taxon>Metazoa</taxon>
        <taxon>Spiralia</taxon>
        <taxon>Lophotrochozoa</taxon>
        <taxon>Annelida</taxon>
        <taxon>Polychaeta</taxon>
        <taxon>Sedentaria</taxon>
        <taxon>Scolecida</taxon>
        <taxon>Capitellidae</taxon>
        <taxon>Capitella</taxon>
    </lineage>
</organism>
<protein>
    <submittedName>
        <fullName evidence="1 2">Uncharacterized protein</fullName>
    </submittedName>
</protein>
<evidence type="ECO:0000313" key="2">
    <source>
        <dbReference type="EnsemblMetazoa" id="CapteP191610"/>
    </source>
</evidence>
<dbReference type="EMBL" id="KB297953">
    <property type="protein sequence ID" value="ELU09779.1"/>
    <property type="molecule type" value="Genomic_DNA"/>
</dbReference>
<reference evidence="2" key="3">
    <citation type="submission" date="2015-06" db="UniProtKB">
        <authorList>
            <consortium name="EnsemblMetazoa"/>
        </authorList>
    </citation>
    <scope>IDENTIFICATION</scope>
</reference>
<gene>
    <name evidence="1" type="ORF">CAPTEDRAFT_191610</name>
</gene>
<keyword evidence="3" id="KW-1185">Reference proteome</keyword>
<proteinExistence type="predicted"/>
<name>R7UTD9_CAPTE</name>
<dbReference type="HOGENOM" id="CLU_1940087_0_0_1"/>
<sequence length="130" mass="14694">MKSGSEQVLVTFYRPHSIRSIRNLRAINFKRCKSINKLKQHCITSIPCLGFYLHTPVGCNNSNTWLVIEDVLQLINIFHIPPWLSLRKLQDGVRGWEVGMRSKATLRCAARVRLICTTGPLVHAGIASGR</sequence>